<sequence length="34" mass="3824">MLAQGWREAPTLGKQDTINTTLKGLRHYTQPLQG</sequence>
<name>A0A450SQ88_9GAMM</name>
<proteinExistence type="predicted"/>
<reference evidence="1" key="1">
    <citation type="submission" date="2019-02" db="EMBL/GenBank/DDBJ databases">
        <authorList>
            <person name="Gruber-Vodicka R. H."/>
            <person name="Seah K. B. B."/>
        </authorList>
    </citation>
    <scope>NUCLEOTIDE SEQUENCE</scope>
    <source>
        <strain evidence="1">BECK_DK161</strain>
    </source>
</reference>
<evidence type="ECO:0000313" key="1">
    <source>
        <dbReference type="EMBL" id="VFJ56074.1"/>
    </source>
</evidence>
<accession>A0A450SQ88</accession>
<dbReference type="EMBL" id="CAADEY010000052">
    <property type="protein sequence ID" value="VFJ56074.1"/>
    <property type="molecule type" value="Genomic_DNA"/>
</dbReference>
<gene>
    <name evidence="1" type="ORF">BECKDK2373C_GA0170839_10527</name>
</gene>
<dbReference type="AlphaFoldDB" id="A0A450SQ88"/>
<organism evidence="1">
    <name type="scientific">Candidatus Kentrum sp. DK</name>
    <dbReference type="NCBI Taxonomy" id="2126562"/>
    <lineage>
        <taxon>Bacteria</taxon>
        <taxon>Pseudomonadati</taxon>
        <taxon>Pseudomonadota</taxon>
        <taxon>Gammaproteobacteria</taxon>
        <taxon>Candidatus Kentrum</taxon>
    </lineage>
</organism>
<protein>
    <submittedName>
        <fullName evidence="1">Uncharacterized protein</fullName>
    </submittedName>
</protein>